<organism evidence="1">
    <name type="scientific">plant metagenome</name>
    <dbReference type="NCBI Taxonomy" id="1297885"/>
    <lineage>
        <taxon>unclassified sequences</taxon>
        <taxon>metagenomes</taxon>
        <taxon>organismal metagenomes</taxon>
    </lineage>
</organism>
<proteinExistence type="predicted"/>
<evidence type="ECO:0000313" key="2">
    <source>
        <dbReference type="EMBL" id="VFR68254.1"/>
    </source>
</evidence>
<dbReference type="EMBL" id="CAADIJ010000011">
    <property type="protein sequence ID" value="VFR70552.1"/>
    <property type="molecule type" value="Genomic_DNA"/>
</dbReference>
<dbReference type="EMBL" id="CAADIL010000011">
    <property type="protein sequence ID" value="VFR68254.1"/>
    <property type="molecule type" value="Genomic_DNA"/>
</dbReference>
<name>A0A484PKM5_9ZZZZ</name>
<evidence type="ECO:0000313" key="1">
    <source>
        <dbReference type="EMBL" id="VFR26333.1"/>
    </source>
</evidence>
<accession>A0A484PKM5</accession>
<dbReference type="EMBL" id="CAADIC010000007">
    <property type="protein sequence ID" value="VFR26333.1"/>
    <property type="molecule type" value="Genomic_DNA"/>
</dbReference>
<protein>
    <submittedName>
        <fullName evidence="1">Uncharacterized protein</fullName>
    </submittedName>
</protein>
<evidence type="ECO:0000313" key="3">
    <source>
        <dbReference type="EMBL" id="VFR70552.1"/>
    </source>
</evidence>
<gene>
    <name evidence="1" type="ORF">ANDA3_4500</name>
    <name evidence="2" type="ORF">DAR2_4352</name>
    <name evidence="3" type="ORF">DAR3_4213</name>
</gene>
<reference evidence="1" key="1">
    <citation type="submission" date="2019-03" db="EMBL/GenBank/DDBJ databases">
        <authorList>
            <person name="Danneels B."/>
        </authorList>
    </citation>
    <scope>NUCLEOTIDE SEQUENCE</scope>
</reference>
<sequence>MTRRPRYVASSFHGKAETWQSRNLLPSDPSRTLDCWWTSER</sequence>
<dbReference type="AlphaFoldDB" id="A0A484PKM5"/>